<accession>A0A0F7L3V8</accession>
<evidence type="ECO:0000313" key="1">
    <source>
        <dbReference type="EMBL" id="AKH46158.1"/>
    </source>
</evidence>
<proteinExistence type="predicted"/>
<reference evidence="1" key="2">
    <citation type="submission" date="2015-03" db="EMBL/GenBank/DDBJ databases">
        <authorList>
            <person name="Chow C.-E.T."/>
            <person name="Winget D.M."/>
            <person name="White R.A.III."/>
            <person name="Hallam S.J."/>
            <person name="Suttle C.A."/>
        </authorList>
    </citation>
    <scope>NUCLEOTIDE SEQUENCE</scope>
    <source>
        <strain evidence="1">Anoxic3_4</strain>
    </source>
</reference>
<sequence length="126" mass="13218">MVFFVSIAASITSGATYSPCRARYTPIAKFLSAAVAFVMSSPITKSSTECSPRSSPAKTSCAKAFPASFCSLFSASSVACFCCSRSAMFSSALAKTSDGDISLFSSFTRACSTSKAFCSFSSYFFT</sequence>
<dbReference type="EMBL" id="KR029579">
    <property type="protein sequence ID" value="AKH46158.1"/>
    <property type="molecule type" value="Genomic_DNA"/>
</dbReference>
<organism evidence="1">
    <name type="scientific">uncultured marine virus</name>
    <dbReference type="NCBI Taxonomy" id="186617"/>
    <lineage>
        <taxon>Viruses</taxon>
        <taxon>environmental samples</taxon>
    </lineage>
</organism>
<protein>
    <submittedName>
        <fullName evidence="1">Uncharacterized protein</fullName>
    </submittedName>
</protein>
<name>A0A0F7L3V8_9VIRU</name>
<reference evidence="1" key="1">
    <citation type="journal article" date="2015" name="Front. Microbiol.">
        <title>Combining genomic sequencing methods to explore viral diversity and reveal potential virus-host interactions.</title>
        <authorList>
            <person name="Chow C.E."/>
            <person name="Winget D.M."/>
            <person name="White R.A.III."/>
            <person name="Hallam S.J."/>
            <person name="Suttle C.A."/>
        </authorList>
    </citation>
    <scope>NUCLEOTIDE SEQUENCE</scope>
    <source>
        <strain evidence="1">Anoxic3_4</strain>
    </source>
</reference>